<keyword evidence="5" id="KW-1185">Reference proteome</keyword>
<feature type="chain" id="PRO_5046281945" evidence="2">
    <location>
        <begin position="32"/>
        <end position="531"/>
    </location>
</feature>
<evidence type="ECO:0000256" key="2">
    <source>
        <dbReference type="SAM" id="SignalP"/>
    </source>
</evidence>
<feature type="signal peptide" evidence="2">
    <location>
        <begin position="1"/>
        <end position="31"/>
    </location>
</feature>
<dbReference type="InterPro" id="IPR012334">
    <property type="entry name" value="Pectin_lyas_fold"/>
</dbReference>
<protein>
    <submittedName>
        <fullName evidence="4">Right-handed parallel beta-helix repeat-containing protein</fullName>
    </submittedName>
</protein>
<dbReference type="InterPro" id="IPR011050">
    <property type="entry name" value="Pectin_lyase_fold/virulence"/>
</dbReference>
<evidence type="ECO:0000313" key="4">
    <source>
        <dbReference type="EMBL" id="MFD0629212.1"/>
    </source>
</evidence>
<organism evidence="4 5">
    <name type="scientific">Streptomyces sanglieri</name>
    <dbReference type="NCBI Taxonomy" id="193460"/>
    <lineage>
        <taxon>Bacteria</taxon>
        <taxon>Bacillati</taxon>
        <taxon>Actinomycetota</taxon>
        <taxon>Actinomycetes</taxon>
        <taxon>Kitasatosporales</taxon>
        <taxon>Streptomycetaceae</taxon>
        <taxon>Streptomyces</taxon>
    </lineage>
</organism>
<dbReference type="PROSITE" id="PS51318">
    <property type="entry name" value="TAT"/>
    <property type="match status" value="1"/>
</dbReference>
<proteinExistence type="predicted"/>
<feature type="region of interest" description="Disordered" evidence="1">
    <location>
        <begin position="450"/>
        <end position="531"/>
    </location>
</feature>
<dbReference type="SUPFAM" id="SSF51126">
    <property type="entry name" value="Pectin lyase-like"/>
    <property type="match status" value="2"/>
</dbReference>
<dbReference type="Gene3D" id="2.160.20.10">
    <property type="entry name" value="Single-stranded right-handed beta-helix, Pectin lyase-like"/>
    <property type="match status" value="1"/>
</dbReference>
<evidence type="ECO:0000256" key="1">
    <source>
        <dbReference type="SAM" id="MobiDB-lite"/>
    </source>
</evidence>
<dbReference type="InterPro" id="IPR006311">
    <property type="entry name" value="TAT_signal"/>
</dbReference>
<feature type="domain" description="Right handed beta helix" evidence="3">
    <location>
        <begin position="209"/>
        <end position="391"/>
    </location>
</feature>
<evidence type="ECO:0000259" key="3">
    <source>
        <dbReference type="Pfam" id="PF13229"/>
    </source>
</evidence>
<reference evidence="5" key="1">
    <citation type="journal article" date="2019" name="Int. J. Syst. Evol. Microbiol.">
        <title>The Global Catalogue of Microorganisms (GCM) 10K type strain sequencing project: providing services to taxonomists for standard genome sequencing and annotation.</title>
        <authorList>
            <consortium name="The Broad Institute Genomics Platform"/>
            <consortium name="The Broad Institute Genome Sequencing Center for Infectious Disease"/>
            <person name="Wu L."/>
            <person name="Ma J."/>
        </authorList>
    </citation>
    <scope>NUCLEOTIDE SEQUENCE [LARGE SCALE GENOMIC DNA]</scope>
    <source>
        <strain evidence="5">JCM 12607</strain>
    </source>
</reference>
<feature type="compositionally biased region" description="Low complexity" evidence="1">
    <location>
        <begin position="450"/>
        <end position="460"/>
    </location>
</feature>
<keyword evidence="2" id="KW-0732">Signal</keyword>
<comment type="caution">
    <text evidence="4">The sequence shown here is derived from an EMBL/GenBank/DDBJ whole genome shotgun (WGS) entry which is preliminary data.</text>
</comment>
<dbReference type="InterPro" id="IPR039448">
    <property type="entry name" value="Beta_helix"/>
</dbReference>
<gene>
    <name evidence="4" type="ORF">ACFQ2K_47945</name>
</gene>
<dbReference type="InterPro" id="IPR006626">
    <property type="entry name" value="PbH1"/>
</dbReference>
<name>A0ABW2X6I4_9ACTN</name>
<dbReference type="Pfam" id="PF13229">
    <property type="entry name" value="Beta_helix"/>
    <property type="match status" value="1"/>
</dbReference>
<accession>A0ABW2X6I4</accession>
<dbReference type="EMBL" id="JBHTGL010000008">
    <property type="protein sequence ID" value="MFD0629212.1"/>
    <property type="molecule type" value="Genomic_DNA"/>
</dbReference>
<dbReference type="Proteomes" id="UP001596915">
    <property type="component" value="Unassembled WGS sequence"/>
</dbReference>
<dbReference type="SMART" id="SM00710">
    <property type="entry name" value="PbH1"/>
    <property type="match status" value="6"/>
</dbReference>
<evidence type="ECO:0000313" key="5">
    <source>
        <dbReference type="Proteomes" id="UP001596915"/>
    </source>
</evidence>
<sequence>MTIPLPRRSGAVRAAGAALVAVALAASTAPAASATTTARDNSGQVQYVDCEAASGKENGSRNQPWRTLDQVNRLNLKTGSSILLRRGSRCTGTLAPQGTGQPGKPMMIGAYGRGAKPVIDGGGNPETLLLKNTRWVEAKDLEITNSGNPGRNKRGVRVQLQDFGTGTHYRLTGLDVHDILGDDTKGTEGSAGILFSVTGSAVPTKFDDVVVSGNTVRTVDREGIYFASTWNNRPVHGDYDPDGPAYLPSTRVVVCGNTLKDLGGDGIVITATDKTLVEHNRLDGFQRRSAGYNAGMWPWNADNTLFQYNEVSGGETTRDGMAYDVDEGTFGTVFQYNVSHDNAGGFFLVCTATGKLADAVIRYNISRNDHYRGIETCSGSFDGVRAHNNTIYIGEGITQTVINENTTNKHDITFTNNIVVKEGTGTATFNLKSNAVTLSHNNLVNIHSTPGNPGGTTTDPRFTHPTGALPDGLRLRSGSPALRAGTPVPGSPRRDLYGNPVGNPPNMGAYQGRGVAGPLRPTATADAGNAS</sequence>